<protein>
    <submittedName>
        <fullName evidence="1">Uncharacterized protein</fullName>
    </submittedName>
</protein>
<evidence type="ECO:0000313" key="2">
    <source>
        <dbReference type="Proteomes" id="UP000091857"/>
    </source>
</evidence>
<name>A0ACB7GEU6_MANES</name>
<keyword evidence="2" id="KW-1185">Reference proteome</keyword>
<proteinExistence type="predicted"/>
<reference evidence="2" key="1">
    <citation type="journal article" date="2016" name="Nat. Biotechnol.">
        <title>Sequencing wild and cultivated cassava and related species reveals extensive interspecific hybridization and genetic diversity.</title>
        <authorList>
            <person name="Bredeson J.V."/>
            <person name="Lyons J.B."/>
            <person name="Prochnik S.E."/>
            <person name="Wu G.A."/>
            <person name="Ha C.M."/>
            <person name="Edsinger-Gonzales E."/>
            <person name="Grimwood J."/>
            <person name="Schmutz J."/>
            <person name="Rabbi I.Y."/>
            <person name="Egesi C."/>
            <person name="Nauluvula P."/>
            <person name="Lebot V."/>
            <person name="Ndunguru J."/>
            <person name="Mkamilo G."/>
            <person name="Bart R.S."/>
            <person name="Setter T.L."/>
            <person name="Gleadow R.M."/>
            <person name="Kulakow P."/>
            <person name="Ferguson M.E."/>
            <person name="Rounsley S."/>
            <person name="Rokhsar D.S."/>
        </authorList>
    </citation>
    <scope>NUCLEOTIDE SEQUENCE [LARGE SCALE GENOMIC DNA]</scope>
    <source>
        <strain evidence="2">cv. AM560-2</strain>
    </source>
</reference>
<dbReference type="Proteomes" id="UP000091857">
    <property type="component" value="Chromosome 14"/>
</dbReference>
<accession>A0ACB7GEU6</accession>
<gene>
    <name evidence="1" type="ORF">MANES_14G058718v8</name>
</gene>
<organism evidence="1 2">
    <name type="scientific">Manihot esculenta</name>
    <name type="common">Cassava</name>
    <name type="synonym">Jatropha manihot</name>
    <dbReference type="NCBI Taxonomy" id="3983"/>
    <lineage>
        <taxon>Eukaryota</taxon>
        <taxon>Viridiplantae</taxon>
        <taxon>Streptophyta</taxon>
        <taxon>Embryophyta</taxon>
        <taxon>Tracheophyta</taxon>
        <taxon>Spermatophyta</taxon>
        <taxon>Magnoliopsida</taxon>
        <taxon>eudicotyledons</taxon>
        <taxon>Gunneridae</taxon>
        <taxon>Pentapetalae</taxon>
        <taxon>rosids</taxon>
        <taxon>fabids</taxon>
        <taxon>Malpighiales</taxon>
        <taxon>Euphorbiaceae</taxon>
        <taxon>Crotonoideae</taxon>
        <taxon>Manihoteae</taxon>
        <taxon>Manihot</taxon>
    </lineage>
</organism>
<dbReference type="EMBL" id="CM004400">
    <property type="protein sequence ID" value="KAG8638755.1"/>
    <property type="molecule type" value="Genomic_DNA"/>
</dbReference>
<evidence type="ECO:0000313" key="1">
    <source>
        <dbReference type="EMBL" id="KAG8638755.1"/>
    </source>
</evidence>
<comment type="caution">
    <text evidence="1">The sequence shown here is derived from an EMBL/GenBank/DDBJ whole genome shotgun (WGS) entry which is preliminary data.</text>
</comment>
<sequence>METVALLKQWWQEFAFNPMLVFYLFLLSFVYLFRLNRTHKLKLPPSPPKLPIIGNLHQLGALPNRSLKKLSDKYGPLMLMHFGKVPTLVVSTAEMVHEITKIMTLLSQIGQKPASEMFCFSGTKTLHFAPMVNIGDR</sequence>